<gene>
    <name evidence="3" type="ORF">SAMN05421803_11738</name>
</gene>
<accession>A0A1M6RC15</accession>
<feature type="transmembrane region" description="Helical" evidence="2">
    <location>
        <begin position="128"/>
        <end position="147"/>
    </location>
</feature>
<dbReference type="Proteomes" id="UP000184452">
    <property type="component" value="Unassembled WGS sequence"/>
</dbReference>
<dbReference type="STRING" id="758803.SAMN05421803_11738"/>
<protein>
    <recommendedName>
        <fullName evidence="5">DUF3043 domain-containing protein</fullName>
    </recommendedName>
</protein>
<keyword evidence="2" id="KW-0812">Transmembrane</keyword>
<dbReference type="EMBL" id="FQZK01000017">
    <property type="protein sequence ID" value="SHK29877.1"/>
    <property type="molecule type" value="Genomic_DNA"/>
</dbReference>
<keyword evidence="4" id="KW-1185">Reference proteome</keyword>
<feature type="compositionally biased region" description="Basic and acidic residues" evidence="1">
    <location>
        <begin position="49"/>
        <end position="67"/>
    </location>
</feature>
<dbReference type="OrthoDB" id="5194448at2"/>
<evidence type="ECO:0000313" key="4">
    <source>
        <dbReference type="Proteomes" id="UP000184452"/>
    </source>
</evidence>
<evidence type="ECO:0000256" key="2">
    <source>
        <dbReference type="SAM" id="Phobius"/>
    </source>
</evidence>
<dbReference type="InterPro" id="IPR021403">
    <property type="entry name" value="DUF3043"/>
</dbReference>
<evidence type="ECO:0000313" key="3">
    <source>
        <dbReference type="EMBL" id="SHK29877.1"/>
    </source>
</evidence>
<name>A0A1M6RC15_9ACTN</name>
<feature type="compositionally biased region" description="Polar residues" evidence="1">
    <location>
        <begin position="23"/>
        <end position="34"/>
    </location>
</feature>
<feature type="transmembrane region" description="Helical" evidence="2">
    <location>
        <begin position="153"/>
        <end position="169"/>
    </location>
</feature>
<organism evidence="3 4">
    <name type="scientific">Nocardiopsis flavescens</name>
    <dbReference type="NCBI Taxonomy" id="758803"/>
    <lineage>
        <taxon>Bacteria</taxon>
        <taxon>Bacillati</taxon>
        <taxon>Actinomycetota</taxon>
        <taxon>Actinomycetes</taxon>
        <taxon>Streptosporangiales</taxon>
        <taxon>Nocardiopsidaceae</taxon>
        <taxon>Nocardiopsis</taxon>
    </lineage>
</organism>
<evidence type="ECO:0008006" key="5">
    <source>
        <dbReference type="Google" id="ProtNLM"/>
    </source>
</evidence>
<sequence length="221" mass="24886">MTGYPEGVFRRRSASADTDSKTTESASPEASEATQPKGYTPKKGVPTPKRKESESSPRKLVKAPETRKEAYQIHRARLERQRGVSKVSSGGLKGVPADEARYYRPADLGPARRYARDLVDSRRTLSEFFLPLSIVIILLIMVPSPLFQVGVAYVAWPLMMVSLVIEGILTSRRVKREAAEHYPEDDMLRGIGWYAVMRQIQFRRLRLPKPKLKVGEAPVPH</sequence>
<reference evidence="3 4" key="1">
    <citation type="submission" date="2016-11" db="EMBL/GenBank/DDBJ databases">
        <authorList>
            <person name="Jaros S."/>
            <person name="Januszkiewicz K."/>
            <person name="Wedrychowicz H."/>
        </authorList>
    </citation>
    <scope>NUCLEOTIDE SEQUENCE [LARGE SCALE GENOMIC DNA]</scope>
    <source>
        <strain evidence="3 4">CGMCC 4.5723</strain>
    </source>
</reference>
<proteinExistence type="predicted"/>
<dbReference type="AlphaFoldDB" id="A0A1M6RC15"/>
<keyword evidence="2" id="KW-0472">Membrane</keyword>
<evidence type="ECO:0000256" key="1">
    <source>
        <dbReference type="SAM" id="MobiDB-lite"/>
    </source>
</evidence>
<feature type="region of interest" description="Disordered" evidence="1">
    <location>
        <begin position="1"/>
        <end position="67"/>
    </location>
</feature>
<keyword evidence="2" id="KW-1133">Transmembrane helix</keyword>
<dbReference type="Pfam" id="PF11241">
    <property type="entry name" value="DUF3043"/>
    <property type="match status" value="1"/>
</dbReference>